<dbReference type="AlphaFoldDB" id="X1RPJ3"/>
<proteinExistence type="predicted"/>
<feature type="non-terminal residue" evidence="1">
    <location>
        <position position="1"/>
    </location>
</feature>
<protein>
    <submittedName>
        <fullName evidence="1">Uncharacterized protein</fullName>
    </submittedName>
</protein>
<name>X1RPJ3_9ZZZZ</name>
<accession>X1RPJ3</accession>
<organism evidence="1">
    <name type="scientific">marine sediment metagenome</name>
    <dbReference type="NCBI Taxonomy" id="412755"/>
    <lineage>
        <taxon>unclassified sequences</taxon>
        <taxon>metagenomes</taxon>
        <taxon>ecological metagenomes</taxon>
    </lineage>
</organism>
<reference evidence="1" key="1">
    <citation type="journal article" date="2014" name="Front. Microbiol.">
        <title>High frequency of phylogenetically diverse reductive dehalogenase-homologous genes in deep subseafloor sedimentary metagenomes.</title>
        <authorList>
            <person name="Kawai M."/>
            <person name="Futagami T."/>
            <person name="Toyoda A."/>
            <person name="Takaki Y."/>
            <person name="Nishi S."/>
            <person name="Hori S."/>
            <person name="Arai W."/>
            <person name="Tsubouchi T."/>
            <person name="Morono Y."/>
            <person name="Uchiyama I."/>
            <person name="Ito T."/>
            <person name="Fujiyama A."/>
            <person name="Inagaki F."/>
            <person name="Takami H."/>
        </authorList>
    </citation>
    <scope>NUCLEOTIDE SEQUENCE</scope>
    <source>
        <strain evidence="1">Expedition CK06-06</strain>
    </source>
</reference>
<comment type="caution">
    <text evidence="1">The sequence shown here is derived from an EMBL/GenBank/DDBJ whole genome shotgun (WGS) entry which is preliminary data.</text>
</comment>
<evidence type="ECO:0000313" key="1">
    <source>
        <dbReference type="EMBL" id="GAI65085.1"/>
    </source>
</evidence>
<gene>
    <name evidence="1" type="ORF">S12H4_08418</name>
</gene>
<sequence>EDLLNVDAFKELAVEVATMVGLIHGDDGELTYPASCREFGISDEAVEWVPIRHLFDYINDLRWFNGLSGTQMRFWVDVWRFMMDHGRPPDLEEVPVPPDIVVFEAEEGPSTALGID</sequence>
<dbReference type="EMBL" id="BARW01003249">
    <property type="protein sequence ID" value="GAI65085.1"/>
    <property type="molecule type" value="Genomic_DNA"/>
</dbReference>